<feature type="transmembrane region" description="Helical" evidence="1">
    <location>
        <begin position="20"/>
        <end position="41"/>
    </location>
</feature>
<dbReference type="AlphaFoldDB" id="A0A1G6V4J5"/>
<evidence type="ECO:0000256" key="1">
    <source>
        <dbReference type="SAM" id="Phobius"/>
    </source>
</evidence>
<keyword evidence="1" id="KW-0812">Transmembrane</keyword>
<dbReference type="EMBL" id="FNAD01000004">
    <property type="protein sequence ID" value="SDD47815.1"/>
    <property type="molecule type" value="Genomic_DNA"/>
</dbReference>
<evidence type="ECO:0000313" key="2">
    <source>
        <dbReference type="EMBL" id="SDD47815.1"/>
    </source>
</evidence>
<organism evidence="2 3">
    <name type="scientific">Glycomyces harbinensis</name>
    <dbReference type="NCBI Taxonomy" id="58114"/>
    <lineage>
        <taxon>Bacteria</taxon>
        <taxon>Bacillati</taxon>
        <taxon>Actinomycetota</taxon>
        <taxon>Actinomycetes</taxon>
        <taxon>Glycomycetales</taxon>
        <taxon>Glycomycetaceae</taxon>
        <taxon>Glycomyces</taxon>
    </lineage>
</organism>
<feature type="transmembrane region" description="Helical" evidence="1">
    <location>
        <begin position="123"/>
        <end position="144"/>
    </location>
</feature>
<keyword evidence="3" id="KW-1185">Reference proteome</keyword>
<accession>A0A1G6V4J5</accession>
<dbReference type="Proteomes" id="UP000198949">
    <property type="component" value="Unassembled WGS sequence"/>
</dbReference>
<keyword evidence="1" id="KW-0472">Membrane</keyword>
<name>A0A1G6V4J5_9ACTN</name>
<reference evidence="3" key="1">
    <citation type="submission" date="2016-10" db="EMBL/GenBank/DDBJ databases">
        <authorList>
            <person name="Varghese N."/>
            <person name="Submissions S."/>
        </authorList>
    </citation>
    <scope>NUCLEOTIDE SEQUENCE [LARGE SCALE GENOMIC DNA]</scope>
    <source>
        <strain evidence="3">CGMCC 4.3516</strain>
    </source>
</reference>
<protein>
    <submittedName>
        <fullName evidence="2">Uncharacterized protein</fullName>
    </submittedName>
</protein>
<sequence length="145" mass="16360">MRRRRGEADRPRRYRRYEAFPLVVGALMAAIVIGGTVMGALNADEGEYVEAVVLDTWSEETCGWSGPPEHQTYSCTTSYRASVSYRENGSERTAEVEGSFEVGERTEVWVGRFDVANSRWEAFASWFCGGLFVAFFVWVLAGMFE</sequence>
<proteinExistence type="predicted"/>
<dbReference type="STRING" id="58114.SAMN05216270_104172"/>
<evidence type="ECO:0000313" key="3">
    <source>
        <dbReference type="Proteomes" id="UP000198949"/>
    </source>
</evidence>
<gene>
    <name evidence="2" type="ORF">SAMN05216270_104172</name>
</gene>
<keyword evidence="1" id="KW-1133">Transmembrane helix</keyword>